<gene>
    <name evidence="8" type="ORF">GETHOR_00690</name>
</gene>
<dbReference type="Pfam" id="PF00069">
    <property type="entry name" value="Pkinase"/>
    <property type="match status" value="1"/>
</dbReference>
<dbReference type="EMBL" id="AP027079">
    <property type="protein sequence ID" value="BDU67968.1"/>
    <property type="molecule type" value="Genomic_DNA"/>
</dbReference>
<evidence type="ECO:0000256" key="4">
    <source>
        <dbReference type="ARBA" id="ARBA00022840"/>
    </source>
</evidence>
<dbReference type="InterPro" id="IPR017441">
    <property type="entry name" value="Protein_kinase_ATP_BS"/>
</dbReference>
<evidence type="ECO:0000256" key="5">
    <source>
        <dbReference type="PROSITE-ProRule" id="PRU10141"/>
    </source>
</evidence>
<dbReference type="InterPro" id="IPR011009">
    <property type="entry name" value="Kinase-like_dom_sf"/>
</dbReference>
<keyword evidence="4 5" id="KW-0067">ATP-binding</keyword>
<evidence type="ECO:0000256" key="1">
    <source>
        <dbReference type="ARBA" id="ARBA00022679"/>
    </source>
</evidence>
<reference evidence="9" key="1">
    <citation type="journal article" date="2023" name="Int. J. Syst. Evol. Microbiol.">
        <title>Mesoterricola silvestris gen. nov., sp. nov., Mesoterricola sediminis sp. nov., Geothrix oryzae sp. nov., Geothrix edaphica sp. nov., Geothrix rubra sp. nov., and Geothrix limicola sp. nov., six novel members of Acidobacteriota isolated from soils.</title>
        <authorList>
            <person name="Itoh H."/>
            <person name="Sugisawa Y."/>
            <person name="Mise K."/>
            <person name="Xu Z."/>
            <person name="Kuniyasu M."/>
            <person name="Ushijima N."/>
            <person name="Kawano K."/>
            <person name="Kobayashi E."/>
            <person name="Shiratori Y."/>
            <person name="Masuda Y."/>
            <person name="Senoo K."/>
        </authorList>
    </citation>
    <scope>NUCLEOTIDE SEQUENCE [LARGE SCALE GENOMIC DNA]</scope>
    <source>
        <strain evidence="9">Red222</strain>
    </source>
</reference>
<dbReference type="SMART" id="SM00220">
    <property type="entry name" value="S_TKc"/>
    <property type="match status" value="1"/>
</dbReference>
<keyword evidence="2 5" id="KW-0547">Nucleotide-binding</keyword>
<accession>A0ABN6UTA2</accession>
<dbReference type="PANTHER" id="PTHR43289">
    <property type="entry name" value="MITOGEN-ACTIVATED PROTEIN KINASE KINASE KINASE 20-RELATED"/>
    <property type="match status" value="1"/>
</dbReference>
<dbReference type="SUPFAM" id="SSF48452">
    <property type="entry name" value="TPR-like"/>
    <property type="match status" value="1"/>
</dbReference>
<evidence type="ECO:0000313" key="9">
    <source>
        <dbReference type="Proteomes" id="UP001242010"/>
    </source>
</evidence>
<sequence>MLSLQPLHAQGSPFMFEKLGKFEIKRVLGNGAMGEVYLGVDPSIGREVAIKTILPAAAQGGEAKERFAREARAAGVLNHPNLVTIYEFGEDQGVLYIAMEFVKGHDLDELLQEQSLTRSEALEVLAQVCDGLGFAHRQHIVHRDIKPTNVRVQQDGRRLHAKVMDFGVAKISNSDMTATGMVMGTVSYMAPEYIRTGKPDPRSDLFAVGVMLYECLSGRKPFAGDTTPTVLYKIVNEEPEPIEVEKLRGLSPAIRSVLDRSLAKNPDERFQTAEDLAKALRSAKDPSWQGQVEEATSLLQTSAPTAPARAAATSPTSAPTVQAPVVLTTPVATSVPPTSAPMAPPPTASNKRGLWIGLAALVLAGAGGAGWWALRSGHPEAPAPEAALPSTPPVDPKADPAPRTATSGPGAKAAPALQAKPSSGVNPEASSGIGEPSGPAARSSEPRVAERKAEEPRVIDQPERYQPEKLDKLETHERMNLGHVSLSEAIQLADSQPDKAVHGFRQALKADPTNANARAWLAAVLWEQGRTAEFVQEVREARQQGLVGQMTRNIRFRTAFNKARLNRKLPPELAN</sequence>
<keyword evidence="1" id="KW-0808">Transferase</keyword>
<feature type="region of interest" description="Disordered" evidence="6">
    <location>
        <begin position="301"/>
        <end position="323"/>
    </location>
</feature>
<dbReference type="InterPro" id="IPR011990">
    <property type="entry name" value="TPR-like_helical_dom_sf"/>
</dbReference>
<dbReference type="Gene3D" id="1.25.40.10">
    <property type="entry name" value="Tetratricopeptide repeat domain"/>
    <property type="match status" value="1"/>
</dbReference>
<keyword evidence="3" id="KW-0418">Kinase</keyword>
<evidence type="ECO:0000313" key="8">
    <source>
        <dbReference type="EMBL" id="BDU67968.1"/>
    </source>
</evidence>
<feature type="binding site" evidence="5">
    <location>
        <position position="51"/>
    </location>
    <ligand>
        <name>ATP</name>
        <dbReference type="ChEBI" id="CHEBI:30616"/>
    </ligand>
</feature>
<dbReference type="InterPro" id="IPR000719">
    <property type="entry name" value="Prot_kinase_dom"/>
</dbReference>
<dbReference type="Proteomes" id="UP001242010">
    <property type="component" value="Chromosome"/>
</dbReference>
<protein>
    <recommendedName>
        <fullName evidence="7">Protein kinase domain-containing protein</fullName>
    </recommendedName>
</protein>
<evidence type="ECO:0000256" key="3">
    <source>
        <dbReference type="ARBA" id="ARBA00022777"/>
    </source>
</evidence>
<feature type="region of interest" description="Disordered" evidence="6">
    <location>
        <begin position="381"/>
        <end position="469"/>
    </location>
</feature>
<feature type="domain" description="Protein kinase" evidence="7">
    <location>
        <begin position="22"/>
        <end position="288"/>
    </location>
</feature>
<evidence type="ECO:0000259" key="7">
    <source>
        <dbReference type="PROSITE" id="PS50011"/>
    </source>
</evidence>
<organism evidence="8 9">
    <name type="scientific">Geothrix oryzae</name>
    <dbReference type="NCBI Taxonomy" id="2927975"/>
    <lineage>
        <taxon>Bacteria</taxon>
        <taxon>Pseudomonadati</taxon>
        <taxon>Acidobacteriota</taxon>
        <taxon>Holophagae</taxon>
        <taxon>Holophagales</taxon>
        <taxon>Holophagaceae</taxon>
        <taxon>Geothrix</taxon>
    </lineage>
</organism>
<dbReference type="SUPFAM" id="SSF56112">
    <property type="entry name" value="Protein kinase-like (PK-like)"/>
    <property type="match status" value="1"/>
</dbReference>
<evidence type="ECO:0000256" key="2">
    <source>
        <dbReference type="ARBA" id="ARBA00022741"/>
    </source>
</evidence>
<dbReference type="PANTHER" id="PTHR43289:SF6">
    <property type="entry name" value="SERINE_THREONINE-PROTEIN KINASE NEKL-3"/>
    <property type="match status" value="1"/>
</dbReference>
<name>A0ABN6UTA2_9BACT</name>
<feature type="compositionally biased region" description="Basic and acidic residues" evidence="6">
    <location>
        <begin position="444"/>
        <end position="469"/>
    </location>
</feature>
<dbReference type="CDD" id="cd14014">
    <property type="entry name" value="STKc_PknB_like"/>
    <property type="match status" value="1"/>
</dbReference>
<dbReference type="PROSITE" id="PS50011">
    <property type="entry name" value="PROTEIN_KINASE_DOM"/>
    <property type="match status" value="1"/>
</dbReference>
<dbReference type="PROSITE" id="PS00107">
    <property type="entry name" value="PROTEIN_KINASE_ATP"/>
    <property type="match status" value="1"/>
</dbReference>
<dbReference type="Gene3D" id="3.30.200.20">
    <property type="entry name" value="Phosphorylase Kinase, domain 1"/>
    <property type="match status" value="1"/>
</dbReference>
<dbReference type="Pfam" id="PF14559">
    <property type="entry name" value="TPR_19"/>
    <property type="match status" value="1"/>
</dbReference>
<dbReference type="Gene3D" id="1.10.510.10">
    <property type="entry name" value="Transferase(Phosphotransferase) domain 1"/>
    <property type="match status" value="1"/>
</dbReference>
<keyword evidence="9" id="KW-1185">Reference proteome</keyword>
<evidence type="ECO:0000256" key="6">
    <source>
        <dbReference type="SAM" id="MobiDB-lite"/>
    </source>
</evidence>
<proteinExistence type="predicted"/>
<feature type="compositionally biased region" description="Polar residues" evidence="6">
    <location>
        <begin position="420"/>
        <end position="429"/>
    </location>
</feature>